<dbReference type="SUPFAM" id="SSF53335">
    <property type="entry name" value="S-adenosyl-L-methionine-dependent methyltransferases"/>
    <property type="match status" value="1"/>
</dbReference>
<evidence type="ECO:0000313" key="2">
    <source>
        <dbReference type="EMBL" id="KAK0622691.1"/>
    </source>
</evidence>
<organism evidence="2 3">
    <name type="scientific">Immersiella caudata</name>
    <dbReference type="NCBI Taxonomy" id="314043"/>
    <lineage>
        <taxon>Eukaryota</taxon>
        <taxon>Fungi</taxon>
        <taxon>Dikarya</taxon>
        <taxon>Ascomycota</taxon>
        <taxon>Pezizomycotina</taxon>
        <taxon>Sordariomycetes</taxon>
        <taxon>Sordariomycetidae</taxon>
        <taxon>Sordariales</taxon>
        <taxon>Lasiosphaeriaceae</taxon>
        <taxon>Immersiella</taxon>
    </lineage>
</organism>
<keyword evidence="3" id="KW-1185">Reference proteome</keyword>
<dbReference type="Gene3D" id="3.40.50.150">
    <property type="entry name" value="Vaccinia Virus protein VP39"/>
    <property type="match status" value="1"/>
</dbReference>
<accession>A0AA39WW89</accession>
<dbReference type="AlphaFoldDB" id="A0AA39WW89"/>
<dbReference type="Proteomes" id="UP001175000">
    <property type="component" value="Unassembled WGS sequence"/>
</dbReference>
<dbReference type="InterPro" id="IPR041698">
    <property type="entry name" value="Methyltransf_25"/>
</dbReference>
<sequence length="110" mass="11678">MTTSEPQYDAIGEKYKVIKQLPTAVAEKSKVHAAIAPLVKDARVLDLACGTGFFSRLLIEWGAASVVDVDPSPAMIEAAEREAQCLDPSIASCIEFRVGDAATLGKIDGE</sequence>
<dbReference type="Pfam" id="PF13649">
    <property type="entry name" value="Methyltransf_25"/>
    <property type="match status" value="1"/>
</dbReference>
<proteinExistence type="predicted"/>
<name>A0AA39WW89_9PEZI</name>
<dbReference type="InterPro" id="IPR029063">
    <property type="entry name" value="SAM-dependent_MTases_sf"/>
</dbReference>
<dbReference type="CDD" id="cd02440">
    <property type="entry name" value="AdoMet_MTases"/>
    <property type="match status" value="1"/>
</dbReference>
<gene>
    <name evidence="2" type="ORF">B0T14DRAFT_494303</name>
</gene>
<comment type="caution">
    <text evidence="2">The sequence shown here is derived from an EMBL/GenBank/DDBJ whole genome shotgun (WGS) entry which is preliminary data.</text>
</comment>
<reference evidence="2" key="1">
    <citation type="submission" date="2023-06" db="EMBL/GenBank/DDBJ databases">
        <title>Genome-scale phylogeny and comparative genomics of the fungal order Sordariales.</title>
        <authorList>
            <consortium name="Lawrence Berkeley National Laboratory"/>
            <person name="Hensen N."/>
            <person name="Bonometti L."/>
            <person name="Westerberg I."/>
            <person name="Brannstrom I.O."/>
            <person name="Guillou S."/>
            <person name="Cros-Aarteil S."/>
            <person name="Calhoun S."/>
            <person name="Haridas S."/>
            <person name="Kuo A."/>
            <person name="Mondo S."/>
            <person name="Pangilinan J."/>
            <person name="Riley R."/>
            <person name="Labutti K."/>
            <person name="Andreopoulos B."/>
            <person name="Lipzen A."/>
            <person name="Chen C."/>
            <person name="Yanf M."/>
            <person name="Daum C."/>
            <person name="Ng V."/>
            <person name="Clum A."/>
            <person name="Steindorff A."/>
            <person name="Ohm R."/>
            <person name="Martin F."/>
            <person name="Silar P."/>
            <person name="Natvig D."/>
            <person name="Lalanne C."/>
            <person name="Gautier V."/>
            <person name="Ament-Velasquez S.L."/>
            <person name="Kruys A."/>
            <person name="Hutchinson M.I."/>
            <person name="Powell A.J."/>
            <person name="Barry K."/>
            <person name="Miller A.N."/>
            <person name="Grigoriev I.V."/>
            <person name="Debuchy R."/>
            <person name="Gladieux P."/>
            <person name="Thoren M.H."/>
            <person name="Johannesson H."/>
        </authorList>
    </citation>
    <scope>NUCLEOTIDE SEQUENCE</scope>
    <source>
        <strain evidence="2">CBS 606.72</strain>
    </source>
</reference>
<protein>
    <recommendedName>
        <fullName evidence="1">Methyltransferase domain-containing protein</fullName>
    </recommendedName>
</protein>
<evidence type="ECO:0000313" key="3">
    <source>
        <dbReference type="Proteomes" id="UP001175000"/>
    </source>
</evidence>
<evidence type="ECO:0000259" key="1">
    <source>
        <dbReference type="Pfam" id="PF13649"/>
    </source>
</evidence>
<feature type="domain" description="Methyltransferase" evidence="1">
    <location>
        <begin position="44"/>
        <end position="105"/>
    </location>
</feature>
<dbReference type="EMBL" id="JAULSU010000003">
    <property type="protein sequence ID" value="KAK0622691.1"/>
    <property type="molecule type" value="Genomic_DNA"/>
</dbReference>